<name>A0A9Q3DRE6_9BASI</name>
<protein>
    <submittedName>
        <fullName evidence="2">Uncharacterized protein</fullName>
    </submittedName>
</protein>
<accession>A0A9Q3DRE6</accession>
<organism evidence="2 3">
    <name type="scientific">Austropuccinia psidii MF-1</name>
    <dbReference type="NCBI Taxonomy" id="1389203"/>
    <lineage>
        <taxon>Eukaryota</taxon>
        <taxon>Fungi</taxon>
        <taxon>Dikarya</taxon>
        <taxon>Basidiomycota</taxon>
        <taxon>Pucciniomycotina</taxon>
        <taxon>Pucciniomycetes</taxon>
        <taxon>Pucciniales</taxon>
        <taxon>Sphaerophragmiaceae</taxon>
        <taxon>Austropuccinia</taxon>
    </lineage>
</organism>
<evidence type="ECO:0000313" key="2">
    <source>
        <dbReference type="EMBL" id="MBW0505393.1"/>
    </source>
</evidence>
<sequence>MLMMLSHKHTRNSCSLLNPLDHASRGVPNQDALVRTPLWSTMMKEFPSGNGCQEQFWTISPVPSSIDLSTPPPKPPSNGHITP</sequence>
<evidence type="ECO:0000313" key="3">
    <source>
        <dbReference type="Proteomes" id="UP000765509"/>
    </source>
</evidence>
<keyword evidence="3" id="KW-1185">Reference proteome</keyword>
<feature type="region of interest" description="Disordered" evidence="1">
    <location>
        <begin position="62"/>
        <end position="83"/>
    </location>
</feature>
<dbReference type="AlphaFoldDB" id="A0A9Q3DRE6"/>
<comment type="caution">
    <text evidence="2">The sequence shown here is derived from an EMBL/GenBank/DDBJ whole genome shotgun (WGS) entry which is preliminary data.</text>
</comment>
<gene>
    <name evidence="2" type="ORF">O181_045108</name>
</gene>
<reference evidence="2" key="1">
    <citation type="submission" date="2021-03" db="EMBL/GenBank/DDBJ databases">
        <title>Draft genome sequence of rust myrtle Austropuccinia psidii MF-1, a brazilian biotype.</title>
        <authorList>
            <person name="Quecine M.C."/>
            <person name="Pachon D.M.R."/>
            <person name="Bonatelli M.L."/>
            <person name="Correr F.H."/>
            <person name="Franceschini L.M."/>
            <person name="Leite T.F."/>
            <person name="Margarido G.R.A."/>
            <person name="Almeida C.A."/>
            <person name="Ferrarezi J.A."/>
            <person name="Labate C.A."/>
        </authorList>
    </citation>
    <scope>NUCLEOTIDE SEQUENCE</scope>
    <source>
        <strain evidence="2">MF-1</strain>
    </source>
</reference>
<dbReference type="EMBL" id="AVOT02018479">
    <property type="protein sequence ID" value="MBW0505393.1"/>
    <property type="molecule type" value="Genomic_DNA"/>
</dbReference>
<dbReference type="Proteomes" id="UP000765509">
    <property type="component" value="Unassembled WGS sequence"/>
</dbReference>
<proteinExistence type="predicted"/>
<evidence type="ECO:0000256" key="1">
    <source>
        <dbReference type="SAM" id="MobiDB-lite"/>
    </source>
</evidence>